<evidence type="ECO:0000313" key="12">
    <source>
        <dbReference type="EMBL" id="MDB1125853.1"/>
    </source>
</evidence>
<comment type="function">
    <text evidence="2 11">Catalyzes the dehydration of D-mannonate.</text>
</comment>
<dbReference type="RefSeq" id="WP_272139943.1">
    <property type="nucleotide sequence ID" value="NZ_JAQLOI010000003.1"/>
</dbReference>
<dbReference type="Proteomes" id="UP001210678">
    <property type="component" value="Unassembled WGS sequence"/>
</dbReference>
<gene>
    <name evidence="11 12" type="primary">uxuA</name>
    <name evidence="12" type="ORF">PGX00_20185</name>
</gene>
<evidence type="ECO:0000256" key="7">
    <source>
        <dbReference type="ARBA" id="ARBA00023004"/>
    </source>
</evidence>
<dbReference type="NCBIfam" id="NF003027">
    <property type="entry name" value="PRK03906.1"/>
    <property type="match status" value="1"/>
</dbReference>
<dbReference type="PIRSF" id="PIRSF016049">
    <property type="entry name" value="Man_dehyd"/>
    <property type="match status" value="1"/>
</dbReference>
<proteinExistence type="inferred from homology"/>
<name>A0ABT4YWH0_9VIBR</name>
<evidence type="ECO:0000256" key="10">
    <source>
        <dbReference type="ARBA" id="ARBA00033474"/>
    </source>
</evidence>
<evidence type="ECO:0000256" key="6">
    <source>
        <dbReference type="ARBA" id="ARBA00016339"/>
    </source>
</evidence>
<evidence type="ECO:0000256" key="5">
    <source>
        <dbReference type="ARBA" id="ARBA00012927"/>
    </source>
</evidence>
<dbReference type="SUPFAM" id="SSF51658">
    <property type="entry name" value="Xylose isomerase-like"/>
    <property type="match status" value="1"/>
</dbReference>
<evidence type="ECO:0000256" key="8">
    <source>
        <dbReference type="ARBA" id="ARBA00023211"/>
    </source>
</evidence>
<comment type="pathway">
    <text evidence="3 11">Carbohydrate metabolism; pentose and glucuronate interconversion.</text>
</comment>
<accession>A0ABT4YWH0</accession>
<dbReference type="InterPro" id="IPR036237">
    <property type="entry name" value="Xyl_isomerase-like_sf"/>
</dbReference>
<dbReference type="PANTHER" id="PTHR30387:SF2">
    <property type="entry name" value="MANNONATE DEHYDRATASE"/>
    <property type="match status" value="1"/>
</dbReference>
<dbReference type="Gene3D" id="3.20.20.150">
    <property type="entry name" value="Divalent-metal-dependent TIM barrel enzymes"/>
    <property type="match status" value="1"/>
</dbReference>
<protein>
    <recommendedName>
        <fullName evidence="6 11">Mannonate dehydratase</fullName>
        <ecNumber evidence="5 11">4.2.1.8</ecNumber>
    </recommendedName>
    <alternativeName>
        <fullName evidence="10 11">D-mannonate hydro-lyase</fullName>
    </alternativeName>
</protein>
<evidence type="ECO:0000256" key="3">
    <source>
        <dbReference type="ARBA" id="ARBA00004892"/>
    </source>
</evidence>
<keyword evidence="13" id="KW-1185">Reference proteome</keyword>
<organism evidence="12 13">
    <name type="scientific">Vibrio algarum</name>
    <dbReference type="NCBI Taxonomy" id="3020714"/>
    <lineage>
        <taxon>Bacteria</taxon>
        <taxon>Pseudomonadati</taxon>
        <taxon>Pseudomonadota</taxon>
        <taxon>Gammaproteobacteria</taxon>
        <taxon>Vibrionales</taxon>
        <taxon>Vibrionaceae</taxon>
        <taxon>Vibrio</taxon>
    </lineage>
</organism>
<comment type="caution">
    <text evidence="12">The sequence shown here is derived from an EMBL/GenBank/DDBJ whole genome shotgun (WGS) entry which is preliminary data.</text>
</comment>
<comment type="similarity">
    <text evidence="4 11">Belongs to the mannonate dehydratase family.</text>
</comment>
<dbReference type="EC" id="4.2.1.8" evidence="5 11"/>
<evidence type="ECO:0000256" key="1">
    <source>
        <dbReference type="ARBA" id="ARBA00001794"/>
    </source>
</evidence>
<comment type="catalytic activity">
    <reaction evidence="1 11">
        <text>D-mannonate = 2-dehydro-3-deoxy-D-gluconate + H2O</text>
        <dbReference type="Rhea" id="RHEA:20097"/>
        <dbReference type="ChEBI" id="CHEBI:15377"/>
        <dbReference type="ChEBI" id="CHEBI:17767"/>
        <dbReference type="ChEBI" id="CHEBI:57990"/>
        <dbReference type="EC" id="4.2.1.8"/>
    </reaction>
</comment>
<dbReference type="GO" id="GO:0008927">
    <property type="term" value="F:mannonate dehydratase activity"/>
    <property type="evidence" value="ECO:0007669"/>
    <property type="project" value="UniProtKB-EC"/>
</dbReference>
<keyword evidence="9 11" id="KW-0456">Lyase</keyword>
<keyword evidence="7 11" id="KW-0408">Iron</keyword>
<evidence type="ECO:0000313" key="13">
    <source>
        <dbReference type="Proteomes" id="UP001210678"/>
    </source>
</evidence>
<evidence type="ECO:0000256" key="2">
    <source>
        <dbReference type="ARBA" id="ARBA00002713"/>
    </source>
</evidence>
<dbReference type="NCBIfam" id="TIGR00695">
    <property type="entry name" value="uxuA"/>
    <property type="match status" value="1"/>
</dbReference>
<sequence>MEQTWRWYGPNDPVSLNDIRQAGATGVVTALHHIPNGEVWSIEEIQKRKTLLENNSLTWSVVESVPVHEEIKTRTGDYAKWIENYRISLENLAKCGIDTVCYNFMPVLDWTRTDLEFELPDGSRALRFDQIAFAAFELHILKRPGAPADYSEQDQAEAQAYFDNMSQADVDKLTANIIAGLPGAEEGYTLDEFQARLDTYKGISKDNLREHMALFLKELMPVCDQYGLKLAVHPDDPPRPILGLPRIVSTIDDIGWLTKEVPSQMNGITMCTGSYGVRGDNDLVNMIKQYGDRIYFTHLRSTQREENQMSFHEAAHLSGDVDMYNVVMALLEEENRRKQQGETRLIPMRPDHGHQMIDDLNKKTNPGYSCIGRLKGLAEIRGLEVALQRSFFDKPNAKK</sequence>
<dbReference type="EMBL" id="JAQLOI010000003">
    <property type="protein sequence ID" value="MDB1125853.1"/>
    <property type="molecule type" value="Genomic_DNA"/>
</dbReference>
<dbReference type="PANTHER" id="PTHR30387">
    <property type="entry name" value="MANNONATE DEHYDRATASE"/>
    <property type="match status" value="1"/>
</dbReference>
<evidence type="ECO:0000256" key="9">
    <source>
        <dbReference type="ARBA" id="ARBA00023239"/>
    </source>
</evidence>
<dbReference type="HAMAP" id="MF_00106">
    <property type="entry name" value="UxuA"/>
    <property type="match status" value="1"/>
</dbReference>
<evidence type="ECO:0000256" key="4">
    <source>
        <dbReference type="ARBA" id="ARBA00007389"/>
    </source>
</evidence>
<evidence type="ECO:0000256" key="11">
    <source>
        <dbReference type="HAMAP-Rule" id="MF_00106"/>
    </source>
</evidence>
<reference evidence="12 13" key="1">
    <citation type="submission" date="2023-01" db="EMBL/GenBank/DDBJ databases">
        <title>Vibrio sp. KJ40-1 sp.nov, isolated from marine algae.</title>
        <authorList>
            <person name="Butt M."/>
            <person name="Kim J.M.J."/>
            <person name="Jeon C.O.C."/>
        </authorList>
    </citation>
    <scope>NUCLEOTIDE SEQUENCE [LARGE SCALE GENOMIC DNA]</scope>
    <source>
        <strain evidence="12 13">KJ40-1</strain>
    </source>
</reference>
<keyword evidence="8 11" id="KW-0464">Manganese</keyword>
<comment type="cofactor">
    <cofactor evidence="11">
        <name>Fe(2+)</name>
        <dbReference type="ChEBI" id="CHEBI:29033"/>
    </cofactor>
    <cofactor evidence="11">
        <name>Mn(2+)</name>
        <dbReference type="ChEBI" id="CHEBI:29035"/>
    </cofactor>
</comment>
<dbReference type="InterPro" id="IPR004628">
    <property type="entry name" value="Man_deHydtase"/>
</dbReference>
<dbReference type="Pfam" id="PF03786">
    <property type="entry name" value="UxuA"/>
    <property type="match status" value="1"/>
</dbReference>